<sequence>MEYFETSNHNDTFIYDDNFTFSFNGSDSFQMFNGTINTTSPLNLTNDFEPVTTTSMNKTVDGSISHSTPYELQLIKVGVLCGVLTVLVLSTCRMILKVFAQHVDRDKPIYSY</sequence>
<dbReference type="AlphaFoldDB" id="A0A5N5TNI8"/>
<comment type="caution">
    <text evidence="2">The sequence shown here is derived from an EMBL/GenBank/DDBJ whole genome shotgun (WGS) entry which is preliminary data.</text>
</comment>
<organism evidence="2 3">
    <name type="scientific">Armadillidium nasatum</name>
    <dbReference type="NCBI Taxonomy" id="96803"/>
    <lineage>
        <taxon>Eukaryota</taxon>
        <taxon>Metazoa</taxon>
        <taxon>Ecdysozoa</taxon>
        <taxon>Arthropoda</taxon>
        <taxon>Crustacea</taxon>
        <taxon>Multicrustacea</taxon>
        <taxon>Malacostraca</taxon>
        <taxon>Eumalacostraca</taxon>
        <taxon>Peracarida</taxon>
        <taxon>Isopoda</taxon>
        <taxon>Oniscidea</taxon>
        <taxon>Crinocheta</taxon>
        <taxon>Armadillidiidae</taxon>
        <taxon>Armadillidium</taxon>
    </lineage>
</organism>
<protein>
    <submittedName>
        <fullName evidence="2">Uncharacterized protein</fullName>
    </submittedName>
</protein>
<keyword evidence="3" id="KW-1185">Reference proteome</keyword>
<reference evidence="2 3" key="1">
    <citation type="journal article" date="2019" name="PLoS Biol.">
        <title>Sex chromosomes control vertical transmission of feminizing Wolbachia symbionts in an isopod.</title>
        <authorList>
            <person name="Becking T."/>
            <person name="Chebbi M.A."/>
            <person name="Giraud I."/>
            <person name="Moumen B."/>
            <person name="Laverre T."/>
            <person name="Caubet Y."/>
            <person name="Peccoud J."/>
            <person name="Gilbert C."/>
            <person name="Cordaux R."/>
        </authorList>
    </citation>
    <scope>NUCLEOTIDE SEQUENCE [LARGE SCALE GENOMIC DNA]</scope>
    <source>
        <strain evidence="2">ANa2</strain>
        <tissue evidence="2">Whole body excluding digestive tract and cuticle</tissue>
    </source>
</reference>
<gene>
    <name evidence="2" type="ORF">Anas_08857</name>
</gene>
<evidence type="ECO:0000313" key="3">
    <source>
        <dbReference type="Proteomes" id="UP000326759"/>
    </source>
</evidence>
<keyword evidence="1" id="KW-1133">Transmembrane helix</keyword>
<evidence type="ECO:0000313" key="2">
    <source>
        <dbReference type="EMBL" id="KAB7507737.1"/>
    </source>
</evidence>
<dbReference type="Proteomes" id="UP000326759">
    <property type="component" value="Unassembled WGS sequence"/>
</dbReference>
<accession>A0A5N5TNI8</accession>
<feature type="transmembrane region" description="Helical" evidence="1">
    <location>
        <begin position="74"/>
        <end position="96"/>
    </location>
</feature>
<evidence type="ECO:0000256" key="1">
    <source>
        <dbReference type="SAM" id="Phobius"/>
    </source>
</evidence>
<dbReference type="EMBL" id="SEYY01000240">
    <property type="protein sequence ID" value="KAB7507737.1"/>
    <property type="molecule type" value="Genomic_DNA"/>
</dbReference>
<name>A0A5N5TNI8_9CRUS</name>
<proteinExistence type="predicted"/>
<keyword evidence="1" id="KW-0812">Transmembrane</keyword>
<keyword evidence="1" id="KW-0472">Membrane</keyword>
<dbReference type="OrthoDB" id="10362454at2759"/>